<keyword evidence="1" id="KW-0175">Coiled coil</keyword>
<sequence length="587" mass="66250">MTHLGWLGFLTAIYFAGIGIWLAQLLWRRSKAAIWQDRSEIFSEYRDLHLRAIENQTELLEACEIHETSLLQREAQVADLRKQAAAKEAQLAETQKQLATAVTAREQAEANGRSHRSALTGSETQLQRLQAQLEAAEAKIVEQQLANDKLDAGHQCMATSWSQQVAKLDAALALTANDAKEAQAKLAQGEQELIRLRNENKRLAEELADAENDQVSMDQVDQEYRRLRAQLTTVRQQLEMAQTSLAERDQQCERLTEELQATQEDLELRGILLEDLRVVQTATVAKLNASRQTDDELTALETELAELQAKLTAVEQQRDGALQREHAAEQKRQQIQHRLETKAEETEAMRAEDRAEIETLRQRLTDAEDRLDAVIQRPSDADDLTEIFGVSRRLEEQLNAAGVFRFEQIAGWTNRQKCQIEQQLGLPGRVRDEKWCDQAKELLAAGDESGERTPEPVKPKATSYLRALRTYGNVSVTVDESLGVVFNRRPSYVDDLTVVRGIGQVNQRCLRKAGVYRLQQIADWNEYNVWAFNELLSFKGRIERENWVGQAQDLLASRGKQDADEPVSISIDSANDSSDGESSRAAA</sequence>
<accession>A0A518IV52</accession>
<reference evidence="4 5" key="1">
    <citation type="submission" date="2019-02" db="EMBL/GenBank/DDBJ databases">
        <title>Deep-cultivation of Planctomycetes and their phenomic and genomic characterization uncovers novel biology.</title>
        <authorList>
            <person name="Wiegand S."/>
            <person name="Jogler M."/>
            <person name="Boedeker C."/>
            <person name="Pinto D."/>
            <person name="Vollmers J."/>
            <person name="Rivas-Marin E."/>
            <person name="Kohn T."/>
            <person name="Peeters S.H."/>
            <person name="Heuer A."/>
            <person name="Rast P."/>
            <person name="Oberbeckmann S."/>
            <person name="Bunk B."/>
            <person name="Jeske O."/>
            <person name="Meyerdierks A."/>
            <person name="Storesund J.E."/>
            <person name="Kallscheuer N."/>
            <person name="Luecker S."/>
            <person name="Lage O.M."/>
            <person name="Pohl T."/>
            <person name="Merkel B.J."/>
            <person name="Hornburger P."/>
            <person name="Mueller R.-W."/>
            <person name="Bruemmer F."/>
            <person name="Labrenz M."/>
            <person name="Spormann A.M."/>
            <person name="Op den Camp H."/>
            <person name="Overmann J."/>
            <person name="Amann R."/>
            <person name="Jetten M.S.M."/>
            <person name="Mascher T."/>
            <person name="Medema M.H."/>
            <person name="Devos D.P."/>
            <person name="Kaster A.-K."/>
            <person name="Ovreas L."/>
            <person name="Rohde M."/>
            <person name="Galperin M.Y."/>
            <person name="Jogler C."/>
        </authorList>
    </citation>
    <scope>NUCLEOTIDE SEQUENCE [LARGE SCALE GENOMIC DNA]</scope>
    <source>
        <strain evidence="4 5">Mal33</strain>
    </source>
</reference>
<evidence type="ECO:0000256" key="3">
    <source>
        <dbReference type="SAM" id="Phobius"/>
    </source>
</evidence>
<feature type="coiled-coil region" evidence="1">
    <location>
        <begin position="290"/>
        <end position="377"/>
    </location>
</feature>
<evidence type="ECO:0000313" key="5">
    <source>
        <dbReference type="Proteomes" id="UP000316770"/>
    </source>
</evidence>
<keyword evidence="3" id="KW-0472">Membrane</keyword>
<feature type="transmembrane region" description="Helical" evidence="3">
    <location>
        <begin position="6"/>
        <end position="27"/>
    </location>
</feature>
<organism evidence="4 5">
    <name type="scientific">Rosistilla oblonga</name>
    <dbReference type="NCBI Taxonomy" id="2527990"/>
    <lineage>
        <taxon>Bacteria</taxon>
        <taxon>Pseudomonadati</taxon>
        <taxon>Planctomycetota</taxon>
        <taxon>Planctomycetia</taxon>
        <taxon>Pirellulales</taxon>
        <taxon>Pirellulaceae</taxon>
        <taxon>Rosistilla</taxon>
    </lineage>
</organism>
<keyword evidence="5" id="KW-1185">Reference proteome</keyword>
<evidence type="ECO:0000256" key="1">
    <source>
        <dbReference type="SAM" id="Coils"/>
    </source>
</evidence>
<dbReference type="AlphaFoldDB" id="A0A518IV52"/>
<keyword evidence="3" id="KW-1133">Transmembrane helix</keyword>
<name>A0A518IV52_9BACT</name>
<evidence type="ECO:0000256" key="2">
    <source>
        <dbReference type="SAM" id="MobiDB-lite"/>
    </source>
</evidence>
<proteinExistence type="predicted"/>
<feature type="region of interest" description="Disordered" evidence="2">
    <location>
        <begin position="558"/>
        <end position="587"/>
    </location>
</feature>
<feature type="coiled-coil region" evidence="1">
    <location>
        <begin position="70"/>
        <end position="146"/>
    </location>
</feature>
<keyword evidence="3" id="KW-0812">Transmembrane</keyword>
<gene>
    <name evidence="4" type="ORF">Mal33_29610</name>
</gene>
<feature type="coiled-coil region" evidence="1">
    <location>
        <begin position="172"/>
        <end position="265"/>
    </location>
</feature>
<dbReference type="Gene3D" id="1.10.287.1490">
    <property type="match status" value="1"/>
</dbReference>
<dbReference type="EMBL" id="CP036318">
    <property type="protein sequence ID" value="QDV56960.1"/>
    <property type="molecule type" value="Genomic_DNA"/>
</dbReference>
<feature type="compositionally biased region" description="Low complexity" evidence="2">
    <location>
        <begin position="568"/>
        <end position="577"/>
    </location>
</feature>
<dbReference type="Proteomes" id="UP000316770">
    <property type="component" value="Chromosome"/>
</dbReference>
<protein>
    <submittedName>
        <fullName evidence="4">NADH dehydrogenase subunit E</fullName>
    </submittedName>
</protein>
<evidence type="ECO:0000313" key="4">
    <source>
        <dbReference type="EMBL" id="QDV56960.1"/>
    </source>
</evidence>